<dbReference type="Pfam" id="PF02518">
    <property type="entry name" value="HATPase_c"/>
    <property type="match status" value="1"/>
</dbReference>
<keyword evidence="18" id="KW-1185">Reference proteome</keyword>
<dbReference type="InterPro" id="IPR005467">
    <property type="entry name" value="His_kinase_dom"/>
</dbReference>
<proteinExistence type="predicted"/>
<evidence type="ECO:0000256" key="11">
    <source>
        <dbReference type="ARBA" id="ARBA00023012"/>
    </source>
</evidence>
<dbReference type="EC" id="2.7.13.3" evidence="3"/>
<keyword evidence="15" id="KW-0732">Signal</keyword>
<evidence type="ECO:0000256" key="14">
    <source>
        <dbReference type="SAM" id="Phobius"/>
    </source>
</evidence>
<dbReference type="STRING" id="1121097.GCA_000428125_01457"/>
<dbReference type="InterPro" id="IPR036097">
    <property type="entry name" value="HisK_dim/P_sf"/>
</dbReference>
<keyword evidence="10 14" id="KW-1133">Transmembrane helix</keyword>
<dbReference type="AlphaFoldDB" id="A0A069D5H7"/>
<accession>A0A069D5H7</accession>
<feature type="domain" description="Histidine kinase" evidence="16">
    <location>
        <begin position="428"/>
        <end position="639"/>
    </location>
</feature>
<organism evidence="17 18">
    <name type="scientific">Bacteroides graminisolvens DSM 19988 = JCM 15093</name>
    <dbReference type="NCBI Taxonomy" id="1121097"/>
    <lineage>
        <taxon>Bacteria</taxon>
        <taxon>Pseudomonadati</taxon>
        <taxon>Bacteroidota</taxon>
        <taxon>Bacteroidia</taxon>
        <taxon>Bacteroidales</taxon>
        <taxon>Bacteroidaceae</taxon>
        <taxon>Bacteroides</taxon>
    </lineage>
</organism>
<evidence type="ECO:0000256" key="3">
    <source>
        <dbReference type="ARBA" id="ARBA00012438"/>
    </source>
</evidence>
<dbReference type="eggNOG" id="COG2205">
    <property type="taxonomic scope" value="Bacteria"/>
</dbReference>
<evidence type="ECO:0000256" key="5">
    <source>
        <dbReference type="ARBA" id="ARBA00022679"/>
    </source>
</evidence>
<keyword evidence="4" id="KW-0597">Phosphoprotein</keyword>
<comment type="catalytic activity">
    <reaction evidence="1">
        <text>ATP + protein L-histidine = ADP + protein N-phospho-L-histidine.</text>
        <dbReference type="EC" id="2.7.13.3"/>
    </reaction>
</comment>
<evidence type="ECO:0000256" key="12">
    <source>
        <dbReference type="ARBA" id="ARBA00023136"/>
    </source>
</evidence>
<dbReference type="PANTHER" id="PTHR43711">
    <property type="entry name" value="TWO-COMPONENT HISTIDINE KINASE"/>
    <property type="match status" value="1"/>
</dbReference>
<evidence type="ECO:0000256" key="2">
    <source>
        <dbReference type="ARBA" id="ARBA00004370"/>
    </source>
</evidence>
<dbReference type="EMBL" id="BAJS01000023">
    <property type="protein sequence ID" value="GAK37560.1"/>
    <property type="molecule type" value="Genomic_DNA"/>
</dbReference>
<evidence type="ECO:0000313" key="18">
    <source>
        <dbReference type="Proteomes" id="UP000027601"/>
    </source>
</evidence>
<gene>
    <name evidence="17" type="ORF">JCM15093_2817</name>
</gene>
<dbReference type="SMART" id="SM00388">
    <property type="entry name" value="HisKA"/>
    <property type="match status" value="1"/>
</dbReference>
<dbReference type="CDD" id="cd00082">
    <property type="entry name" value="HisKA"/>
    <property type="match status" value="1"/>
</dbReference>
<dbReference type="InterPro" id="IPR050736">
    <property type="entry name" value="Sensor_HK_Regulatory"/>
</dbReference>
<evidence type="ECO:0000256" key="6">
    <source>
        <dbReference type="ARBA" id="ARBA00022692"/>
    </source>
</evidence>
<dbReference type="InterPro" id="IPR003594">
    <property type="entry name" value="HATPase_dom"/>
</dbReference>
<dbReference type="Pfam" id="PF00512">
    <property type="entry name" value="HisKA"/>
    <property type="match status" value="1"/>
</dbReference>
<evidence type="ECO:0000256" key="7">
    <source>
        <dbReference type="ARBA" id="ARBA00022741"/>
    </source>
</evidence>
<evidence type="ECO:0000256" key="4">
    <source>
        <dbReference type="ARBA" id="ARBA00022553"/>
    </source>
</evidence>
<name>A0A069D5H7_9BACE</name>
<feature type="chain" id="PRO_5001662835" description="histidine kinase" evidence="15">
    <location>
        <begin position="30"/>
        <end position="639"/>
    </location>
</feature>
<comment type="subcellular location">
    <subcellularLocation>
        <location evidence="2">Membrane</location>
    </subcellularLocation>
</comment>
<dbReference type="GO" id="GO:0005524">
    <property type="term" value="F:ATP binding"/>
    <property type="evidence" value="ECO:0007669"/>
    <property type="project" value="UniProtKB-KW"/>
</dbReference>
<reference evidence="17 18" key="1">
    <citation type="journal article" date="2015" name="Microbes Environ.">
        <title>Distribution and evolution of nitrogen fixation genes in the phylum bacteroidetes.</title>
        <authorList>
            <person name="Inoue J."/>
            <person name="Oshima K."/>
            <person name="Suda W."/>
            <person name="Sakamoto M."/>
            <person name="Iino T."/>
            <person name="Noda S."/>
            <person name="Hongoh Y."/>
            <person name="Hattori M."/>
            <person name="Ohkuma M."/>
        </authorList>
    </citation>
    <scope>NUCLEOTIDE SEQUENCE [LARGE SCALE GENOMIC DNA]</scope>
    <source>
        <strain evidence="17 18">JCM 15093</strain>
    </source>
</reference>
<keyword evidence="11" id="KW-0902">Two-component regulatory system</keyword>
<comment type="caution">
    <text evidence="17">The sequence shown here is derived from an EMBL/GenBank/DDBJ whole genome shotgun (WGS) entry which is preliminary data.</text>
</comment>
<dbReference type="Gene3D" id="3.40.50.2300">
    <property type="match status" value="2"/>
</dbReference>
<dbReference type="RefSeq" id="WP_024997204.1">
    <property type="nucleotide sequence ID" value="NZ_BAJS01000023.1"/>
</dbReference>
<keyword evidence="13" id="KW-0175">Coiled coil</keyword>
<dbReference type="Proteomes" id="UP000027601">
    <property type="component" value="Unassembled WGS sequence"/>
</dbReference>
<evidence type="ECO:0000256" key="8">
    <source>
        <dbReference type="ARBA" id="ARBA00022777"/>
    </source>
</evidence>
<dbReference type="PRINTS" id="PR00344">
    <property type="entry name" value="BCTRLSENSOR"/>
</dbReference>
<dbReference type="FunFam" id="1.10.287.130:FF:000004">
    <property type="entry name" value="Ethylene receptor 1"/>
    <property type="match status" value="1"/>
</dbReference>
<keyword evidence="12 14" id="KW-0472">Membrane</keyword>
<dbReference type="GO" id="GO:0016020">
    <property type="term" value="C:membrane"/>
    <property type="evidence" value="ECO:0007669"/>
    <property type="project" value="UniProtKB-SubCell"/>
</dbReference>
<dbReference type="PROSITE" id="PS50109">
    <property type="entry name" value="HIS_KIN"/>
    <property type="match status" value="1"/>
</dbReference>
<dbReference type="InterPro" id="IPR004358">
    <property type="entry name" value="Sig_transdc_His_kin-like_C"/>
</dbReference>
<evidence type="ECO:0000256" key="9">
    <source>
        <dbReference type="ARBA" id="ARBA00022840"/>
    </source>
</evidence>
<keyword evidence="9" id="KW-0067">ATP-binding</keyword>
<keyword evidence="7" id="KW-0547">Nucleotide-binding</keyword>
<dbReference type="Gene3D" id="3.30.565.10">
    <property type="entry name" value="Histidine kinase-like ATPase, C-terminal domain"/>
    <property type="match status" value="1"/>
</dbReference>
<dbReference type="InterPro" id="IPR036890">
    <property type="entry name" value="HATPase_C_sf"/>
</dbReference>
<feature type="signal peptide" evidence="15">
    <location>
        <begin position="1"/>
        <end position="29"/>
    </location>
</feature>
<dbReference type="SUPFAM" id="SSF47384">
    <property type="entry name" value="Homodimeric domain of signal transducing histidine kinase"/>
    <property type="match status" value="1"/>
</dbReference>
<evidence type="ECO:0000256" key="15">
    <source>
        <dbReference type="SAM" id="SignalP"/>
    </source>
</evidence>
<evidence type="ECO:0000256" key="10">
    <source>
        <dbReference type="ARBA" id="ARBA00022989"/>
    </source>
</evidence>
<feature type="coiled-coil region" evidence="13">
    <location>
        <begin position="394"/>
        <end position="421"/>
    </location>
</feature>
<evidence type="ECO:0000313" key="17">
    <source>
        <dbReference type="EMBL" id="GAK37560.1"/>
    </source>
</evidence>
<dbReference type="SMART" id="SM00387">
    <property type="entry name" value="HATPase_c"/>
    <property type="match status" value="1"/>
</dbReference>
<evidence type="ECO:0000259" key="16">
    <source>
        <dbReference type="PROSITE" id="PS50109"/>
    </source>
</evidence>
<dbReference type="InterPro" id="IPR003661">
    <property type="entry name" value="HisK_dim/P_dom"/>
</dbReference>
<dbReference type="OrthoDB" id="9796457at2"/>
<sequence length="639" mass="72762">MAKFSINKQYLLSLALVFLLVHPASAVLAAVRPNILIINSYNADAQGTSNNISEFMDEYRRLGGTENVVIENMNCQSFQESPKWKGRMQAILDKYIHSLRPRLIVLVGQEAFISYQSQENPLLKDIPVICGMVSRRIIDLPVDSARAANWQPRSIDVSDGKVRYPIRGGYLYNYDVDANISLIRKLYPQTKNIAFLSDNSYGGVALQAFVRQEMTKYEDLRLIQLDGRHHTLYTIVDELRSLPPHTVLLIGAWKIDAKGEFFMRNASYVMMDANPELPVFTLSNAGFGSWALGGVMPTYFIFGRSLAREAVEVLEKPKNYDMKANFVENQMMFDYIRVNDRKLSLNVLNGNDYRFINKPLTLYEQYKYHLWAFVAFLLFLVIGFISSLWFFLRTKKLKDSLEVSEQELRVAKEAAEEASRLKSSFLANISHEIRTPLNAIVGFSEVLLGGGYTPEEQKQYMSIIQRNSDLLLKLINDIIEVSTLESENVEFKYQECDVVEFCNQLLLSLNFADSSENHFRFASSLESYVAKVEVQYLQQVILNLLSNADKFTKQGTITLEVSVNQSFIEFAVADTGCGIPQEKQQVVFERFIKLNDFAQGTGLGLSICKLIIQKWGGEIWVDPAYSKGARFVFTHPIVK</sequence>
<dbReference type="GO" id="GO:0000155">
    <property type="term" value="F:phosphorelay sensor kinase activity"/>
    <property type="evidence" value="ECO:0007669"/>
    <property type="project" value="InterPro"/>
</dbReference>
<dbReference type="PANTHER" id="PTHR43711:SF31">
    <property type="entry name" value="HISTIDINE KINASE"/>
    <property type="match status" value="1"/>
</dbReference>
<evidence type="ECO:0000256" key="1">
    <source>
        <dbReference type="ARBA" id="ARBA00000085"/>
    </source>
</evidence>
<evidence type="ECO:0000256" key="13">
    <source>
        <dbReference type="SAM" id="Coils"/>
    </source>
</evidence>
<keyword evidence="5" id="KW-0808">Transferase</keyword>
<keyword evidence="6 14" id="KW-0812">Transmembrane</keyword>
<keyword evidence="8 17" id="KW-0418">Kinase</keyword>
<protein>
    <recommendedName>
        <fullName evidence="3">histidine kinase</fullName>
        <ecNumber evidence="3">2.7.13.3</ecNumber>
    </recommendedName>
</protein>
<dbReference type="SUPFAM" id="SSF55874">
    <property type="entry name" value="ATPase domain of HSP90 chaperone/DNA topoisomerase II/histidine kinase"/>
    <property type="match status" value="1"/>
</dbReference>
<dbReference type="Gene3D" id="1.10.287.130">
    <property type="match status" value="1"/>
</dbReference>
<feature type="transmembrane region" description="Helical" evidence="14">
    <location>
        <begin position="368"/>
        <end position="392"/>
    </location>
</feature>